<comment type="subcellular location">
    <subcellularLocation>
        <location evidence="1">Nucleus</location>
    </subcellularLocation>
</comment>
<dbReference type="InterPro" id="IPR036236">
    <property type="entry name" value="Znf_C2H2_sf"/>
</dbReference>
<organism evidence="9 10">
    <name type="scientific">Wickerhamomyces anomalus (strain ATCC 58044 / CBS 1984 / NCYC 433 / NRRL Y-366-8)</name>
    <name type="common">Yeast</name>
    <name type="synonym">Hansenula anomala</name>
    <dbReference type="NCBI Taxonomy" id="683960"/>
    <lineage>
        <taxon>Eukaryota</taxon>
        <taxon>Fungi</taxon>
        <taxon>Dikarya</taxon>
        <taxon>Ascomycota</taxon>
        <taxon>Saccharomycotina</taxon>
        <taxon>Saccharomycetes</taxon>
        <taxon>Phaffomycetales</taxon>
        <taxon>Wickerhamomycetaceae</taxon>
        <taxon>Wickerhamomyces</taxon>
    </lineage>
</organism>
<proteinExistence type="predicted"/>
<evidence type="ECO:0000256" key="2">
    <source>
        <dbReference type="ARBA" id="ARBA00022723"/>
    </source>
</evidence>
<dbReference type="PANTHER" id="PTHR40626:SF32">
    <property type="entry name" value="ZINC FINGER PROTEIN RST2"/>
    <property type="match status" value="1"/>
</dbReference>
<dbReference type="Pfam" id="PF00096">
    <property type="entry name" value="zf-C2H2"/>
    <property type="match status" value="2"/>
</dbReference>
<evidence type="ECO:0000313" key="9">
    <source>
        <dbReference type="EMBL" id="ODQ58285.1"/>
    </source>
</evidence>
<dbReference type="GO" id="GO:0000978">
    <property type="term" value="F:RNA polymerase II cis-regulatory region sequence-specific DNA binding"/>
    <property type="evidence" value="ECO:0007669"/>
    <property type="project" value="InterPro"/>
</dbReference>
<protein>
    <recommendedName>
        <fullName evidence="8">C2H2-type domain-containing protein</fullName>
    </recommendedName>
</protein>
<dbReference type="SMART" id="SM00355">
    <property type="entry name" value="ZnF_C2H2"/>
    <property type="match status" value="2"/>
</dbReference>
<dbReference type="GO" id="GO:0000785">
    <property type="term" value="C:chromatin"/>
    <property type="evidence" value="ECO:0007669"/>
    <property type="project" value="TreeGrafter"/>
</dbReference>
<accession>A0A1E3NYU2</accession>
<sequence length="55" mass="6663">RTFQCTGYPDCNMTFTRSEHLARHIRKHTGERPFECVHCSRKFSRLDNLRQHKQT</sequence>
<dbReference type="GeneID" id="30198191"/>
<name>A0A1E3NYU2_WICAA</name>
<keyword evidence="3" id="KW-0677">Repeat</keyword>
<keyword evidence="6" id="KW-0539">Nucleus</keyword>
<keyword evidence="10" id="KW-1185">Reference proteome</keyword>
<dbReference type="SUPFAM" id="SSF57667">
    <property type="entry name" value="beta-beta-alpha zinc fingers"/>
    <property type="match status" value="1"/>
</dbReference>
<dbReference type="GO" id="GO:0008270">
    <property type="term" value="F:zinc ion binding"/>
    <property type="evidence" value="ECO:0007669"/>
    <property type="project" value="UniProtKB-KW"/>
</dbReference>
<dbReference type="InterPro" id="IPR013087">
    <property type="entry name" value="Znf_C2H2_type"/>
</dbReference>
<dbReference type="GO" id="GO:0005634">
    <property type="term" value="C:nucleus"/>
    <property type="evidence" value="ECO:0007669"/>
    <property type="project" value="UniProtKB-SubCell"/>
</dbReference>
<dbReference type="STRING" id="683960.A0A1E3NYU2"/>
<dbReference type="FunFam" id="3.30.160.60:FF:001732">
    <property type="entry name" value="Zgc:162936"/>
    <property type="match status" value="1"/>
</dbReference>
<evidence type="ECO:0000259" key="8">
    <source>
        <dbReference type="PROSITE" id="PS50157"/>
    </source>
</evidence>
<dbReference type="PANTHER" id="PTHR40626">
    <property type="entry name" value="MIP31509P"/>
    <property type="match status" value="1"/>
</dbReference>
<dbReference type="EMBL" id="KV454212">
    <property type="protein sequence ID" value="ODQ58285.1"/>
    <property type="molecule type" value="Genomic_DNA"/>
</dbReference>
<evidence type="ECO:0000256" key="3">
    <source>
        <dbReference type="ARBA" id="ARBA00022737"/>
    </source>
</evidence>
<dbReference type="OrthoDB" id="10018191at2759"/>
<reference evidence="9 10" key="1">
    <citation type="journal article" date="2016" name="Proc. Natl. Acad. Sci. U.S.A.">
        <title>Comparative genomics of biotechnologically important yeasts.</title>
        <authorList>
            <person name="Riley R."/>
            <person name="Haridas S."/>
            <person name="Wolfe K.H."/>
            <person name="Lopes M.R."/>
            <person name="Hittinger C.T."/>
            <person name="Goeker M."/>
            <person name="Salamov A.A."/>
            <person name="Wisecaver J.H."/>
            <person name="Long T.M."/>
            <person name="Calvey C.H."/>
            <person name="Aerts A.L."/>
            <person name="Barry K.W."/>
            <person name="Choi C."/>
            <person name="Clum A."/>
            <person name="Coughlan A.Y."/>
            <person name="Deshpande S."/>
            <person name="Douglass A.P."/>
            <person name="Hanson S.J."/>
            <person name="Klenk H.-P."/>
            <person name="LaButti K.M."/>
            <person name="Lapidus A."/>
            <person name="Lindquist E.A."/>
            <person name="Lipzen A.M."/>
            <person name="Meier-Kolthoff J.P."/>
            <person name="Ohm R.A."/>
            <person name="Otillar R.P."/>
            <person name="Pangilinan J.L."/>
            <person name="Peng Y."/>
            <person name="Rokas A."/>
            <person name="Rosa C.A."/>
            <person name="Scheuner C."/>
            <person name="Sibirny A.A."/>
            <person name="Slot J.C."/>
            <person name="Stielow J.B."/>
            <person name="Sun H."/>
            <person name="Kurtzman C.P."/>
            <person name="Blackwell M."/>
            <person name="Grigoriev I.V."/>
            <person name="Jeffries T.W."/>
        </authorList>
    </citation>
    <scope>NUCLEOTIDE SEQUENCE [LARGE SCALE GENOMIC DNA]</scope>
    <source>
        <strain evidence="10">ATCC 58044 / CBS 1984 / NCYC 433 / NRRL Y-366-8</strain>
    </source>
</reference>
<dbReference type="RefSeq" id="XP_019037492.1">
    <property type="nucleotide sequence ID" value="XM_019180945.1"/>
</dbReference>
<gene>
    <name evidence="9" type="ORF">WICANDRAFT_22451</name>
</gene>
<keyword evidence="5" id="KW-0862">Zinc</keyword>
<evidence type="ECO:0000256" key="7">
    <source>
        <dbReference type="PROSITE-ProRule" id="PRU00042"/>
    </source>
</evidence>
<evidence type="ECO:0000256" key="5">
    <source>
        <dbReference type="ARBA" id="ARBA00022833"/>
    </source>
</evidence>
<feature type="domain" description="C2H2-type" evidence="8">
    <location>
        <begin position="34"/>
        <end position="55"/>
    </location>
</feature>
<dbReference type="Gene3D" id="3.30.160.60">
    <property type="entry name" value="Classic Zinc Finger"/>
    <property type="match status" value="2"/>
</dbReference>
<evidence type="ECO:0000313" key="10">
    <source>
        <dbReference type="Proteomes" id="UP000094112"/>
    </source>
</evidence>
<dbReference type="GO" id="GO:0045893">
    <property type="term" value="P:positive regulation of DNA-templated transcription"/>
    <property type="evidence" value="ECO:0007669"/>
    <property type="project" value="UniProtKB-ARBA"/>
</dbReference>
<feature type="domain" description="C2H2-type" evidence="8">
    <location>
        <begin position="3"/>
        <end position="33"/>
    </location>
</feature>
<keyword evidence="2" id="KW-0479">Metal-binding</keyword>
<feature type="non-terminal residue" evidence="9">
    <location>
        <position position="1"/>
    </location>
</feature>
<dbReference type="Proteomes" id="UP000094112">
    <property type="component" value="Unassembled WGS sequence"/>
</dbReference>
<dbReference type="PROSITE" id="PS50157">
    <property type="entry name" value="ZINC_FINGER_C2H2_2"/>
    <property type="match status" value="2"/>
</dbReference>
<evidence type="ECO:0000256" key="1">
    <source>
        <dbReference type="ARBA" id="ARBA00004123"/>
    </source>
</evidence>
<keyword evidence="4 7" id="KW-0863">Zinc-finger</keyword>
<evidence type="ECO:0000256" key="6">
    <source>
        <dbReference type="ARBA" id="ARBA00023242"/>
    </source>
</evidence>
<dbReference type="GO" id="GO:0000981">
    <property type="term" value="F:DNA-binding transcription factor activity, RNA polymerase II-specific"/>
    <property type="evidence" value="ECO:0007669"/>
    <property type="project" value="InterPro"/>
</dbReference>
<evidence type="ECO:0000256" key="4">
    <source>
        <dbReference type="ARBA" id="ARBA00022771"/>
    </source>
</evidence>
<feature type="non-terminal residue" evidence="9">
    <location>
        <position position="55"/>
    </location>
</feature>
<dbReference type="AlphaFoldDB" id="A0A1E3NYU2"/>
<dbReference type="InterPro" id="IPR051059">
    <property type="entry name" value="VerF-like"/>
</dbReference>
<dbReference type="FunFam" id="3.30.160.60:FF:000072">
    <property type="entry name" value="zinc finger protein 143 isoform X1"/>
    <property type="match status" value="1"/>
</dbReference>